<sequence>MEIIIVKIHCGMMKDLFHAAAEPLEDQLYHNLNQDLVLRGSELLQLLQRDYTFKRQRVLMLFPWSSSVSKWSSFSAPVILQSAQQFTFRVLSRANLHRHSSDFSSNLQCSSVRFVRFTCFTVSNGFKLSNLHHASCN</sequence>
<protein>
    <submittedName>
        <fullName evidence="3">Hypothetical_protein</fullName>
    </submittedName>
</protein>
<reference evidence="2" key="1">
    <citation type="submission" date="2023-06" db="EMBL/GenBank/DDBJ databases">
        <authorList>
            <person name="Kurt Z."/>
        </authorList>
    </citation>
    <scope>NUCLEOTIDE SEQUENCE</scope>
</reference>
<dbReference type="EMBL" id="CATOUU010000295">
    <property type="protein sequence ID" value="CAI9923829.1"/>
    <property type="molecule type" value="Genomic_DNA"/>
</dbReference>
<evidence type="ECO:0000313" key="2">
    <source>
        <dbReference type="EMBL" id="CAI9923832.1"/>
    </source>
</evidence>
<organism evidence="2">
    <name type="scientific">Hexamita inflata</name>
    <dbReference type="NCBI Taxonomy" id="28002"/>
    <lineage>
        <taxon>Eukaryota</taxon>
        <taxon>Metamonada</taxon>
        <taxon>Diplomonadida</taxon>
        <taxon>Hexamitidae</taxon>
        <taxon>Hexamitinae</taxon>
        <taxon>Hexamita</taxon>
    </lineage>
</organism>
<accession>A0AA86TRC4</accession>
<reference evidence="3 5" key="2">
    <citation type="submission" date="2024-07" db="EMBL/GenBank/DDBJ databases">
        <authorList>
            <person name="Akdeniz Z."/>
        </authorList>
    </citation>
    <scope>NUCLEOTIDE SEQUENCE [LARGE SCALE GENOMIC DNA]</scope>
</reference>
<dbReference type="EMBL" id="CATOUU010000295">
    <property type="protein sequence ID" value="CAI9923832.1"/>
    <property type="molecule type" value="Genomic_DNA"/>
</dbReference>
<dbReference type="EMBL" id="CAXDID020000159">
    <property type="protein sequence ID" value="CAL6044151.1"/>
    <property type="molecule type" value="Genomic_DNA"/>
</dbReference>
<comment type="caution">
    <text evidence="2">The sequence shown here is derived from an EMBL/GenBank/DDBJ whole genome shotgun (WGS) entry which is preliminary data.</text>
</comment>
<evidence type="ECO:0000313" key="4">
    <source>
        <dbReference type="EMBL" id="CAL6044151.1"/>
    </source>
</evidence>
<keyword evidence="5" id="KW-1185">Reference proteome</keyword>
<evidence type="ECO:0000313" key="1">
    <source>
        <dbReference type="EMBL" id="CAI9923829.1"/>
    </source>
</evidence>
<dbReference type="EMBL" id="CAXDID020000159">
    <property type="protein sequence ID" value="CAL6044145.1"/>
    <property type="molecule type" value="Genomic_DNA"/>
</dbReference>
<dbReference type="AlphaFoldDB" id="A0AA86TRC4"/>
<gene>
    <name evidence="1" type="ORF">HINF_LOCUS11474</name>
    <name evidence="2" type="ORF">HINF_LOCUS11477</name>
    <name evidence="3" type="ORF">HINF_LOCUS40418</name>
    <name evidence="4" type="ORF">HINF_LOCUS40421</name>
</gene>
<proteinExistence type="predicted"/>
<name>A0AA86TRC4_9EUKA</name>
<evidence type="ECO:0000313" key="3">
    <source>
        <dbReference type="EMBL" id="CAL6044145.1"/>
    </source>
</evidence>
<evidence type="ECO:0000313" key="5">
    <source>
        <dbReference type="Proteomes" id="UP001642409"/>
    </source>
</evidence>
<dbReference type="Proteomes" id="UP001642409">
    <property type="component" value="Unassembled WGS sequence"/>
</dbReference>